<reference evidence="2" key="1">
    <citation type="submission" date="2019-08" db="EMBL/GenBank/DDBJ databases">
        <title>The improved chromosome-level genome for the pearl oyster Pinctada fucata martensii using PacBio sequencing and Hi-C.</title>
        <authorList>
            <person name="Zheng Z."/>
        </authorList>
    </citation>
    <scope>NUCLEOTIDE SEQUENCE</scope>
    <source>
        <strain evidence="2">ZZ-2019</strain>
        <tissue evidence="2">Adductor muscle</tissue>
    </source>
</reference>
<accession>A0AA89C198</accession>
<feature type="compositionally biased region" description="Basic residues" evidence="1">
    <location>
        <begin position="576"/>
        <end position="586"/>
    </location>
</feature>
<evidence type="ECO:0000313" key="3">
    <source>
        <dbReference type="Proteomes" id="UP001186944"/>
    </source>
</evidence>
<sequence length="781" mass="89979">MNKEKQDILYSRARAVLNHNVKRLWFKINPFLERKKTLKGKPEYETKFVQPLKSALLCENYIINQGDESARDSRNVPMEKFWDFLYSDEWSNGCAIRVLEGELMEELMYWLHVCVQDKSVATHKTFAFARNKRERRGCYKLANQKGCVEIEETLLIEFTYYGNPVEPPSSSDIGSSCYKDSTSTSSEIPIIKSSGAELDDSGKPTEQSFGDSILPPIREGSLYTTGQDVSGTEPQFRGHTGMQKLQVVDIVPKLMKMQRFPSNDSTDSSGTWPSFKENLAMFRCTERIESGSEVESSIYEISDESDLANVDFGEELYLSDKMGSHKVESTADKLARNKVMLARRRETEKVRQNLRERSQNRMKLPTMPDFDMDKIGLGEKGVSTFKFAFMVTKVPSFEEFLNILDTEERFDPRYKKSRQMNKKIARRYNLTKETLNKRNLELVDMNADIKKRFNVLGKLQIFTRKAGGGLNEISEESKPVASDIKVAHQLQLSHKKSVDSKIHIEKVAAAVNGVTDSKECEHHVLKNYSPSPTGKSEKRKSIVKPRLRIPRLIVTSPTGNITTIIGSVSPLQKYKPRTAVKSKKSLGKKDSKKDRSFVKVKAPSVISTEPYSTDSEDPEYGDNEFDTSRLNRKYSLDRLDKIKGKNFRKKKPAFYEILKKYYRAQRAVDLFTKSPSPDKKARKKSIFQRLLESKPKEPKVEMVLGKLRKFPFMRPKEIKKERDIDPFDFKNQSSEEFMRRLKQSLDDFVVRKEHVMSDYRGKTSTTLTFTRKEVFRAHHSL</sequence>
<name>A0AA89C198_PINIB</name>
<dbReference type="Proteomes" id="UP001186944">
    <property type="component" value="Unassembled WGS sequence"/>
</dbReference>
<gene>
    <name evidence="2" type="ORF">FSP39_012371</name>
</gene>
<dbReference type="AlphaFoldDB" id="A0AA89C198"/>
<keyword evidence="3" id="KW-1185">Reference proteome</keyword>
<feature type="compositionally biased region" description="Polar residues" evidence="1">
    <location>
        <begin position="171"/>
        <end position="180"/>
    </location>
</feature>
<comment type="caution">
    <text evidence="2">The sequence shown here is derived from an EMBL/GenBank/DDBJ whole genome shotgun (WGS) entry which is preliminary data.</text>
</comment>
<feature type="region of interest" description="Disordered" evidence="1">
    <location>
        <begin position="171"/>
        <end position="217"/>
    </location>
</feature>
<proteinExistence type="predicted"/>
<dbReference type="EMBL" id="VSWD01000010">
    <property type="protein sequence ID" value="KAK3090507.1"/>
    <property type="molecule type" value="Genomic_DNA"/>
</dbReference>
<feature type="region of interest" description="Disordered" evidence="1">
    <location>
        <begin position="576"/>
        <end position="597"/>
    </location>
</feature>
<protein>
    <submittedName>
        <fullName evidence="2">Uncharacterized protein</fullName>
    </submittedName>
</protein>
<evidence type="ECO:0000313" key="2">
    <source>
        <dbReference type="EMBL" id="KAK3090507.1"/>
    </source>
</evidence>
<feature type="compositionally biased region" description="Basic and acidic residues" evidence="1">
    <location>
        <begin position="587"/>
        <end position="597"/>
    </location>
</feature>
<organism evidence="2 3">
    <name type="scientific">Pinctada imbricata</name>
    <name type="common">Atlantic pearl-oyster</name>
    <name type="synonym">Pinctada martensii</name>
    <dbReference type="NCBI Taxonomy" id="66713"/>
    <lineage>
        <taxon>Eukaryota</taxon>
        <taxon>Metazoa</taxon>
        <taxon>Spiralia</taxon>
        <taxon>Lophotrochozoa</taxon>
        <taxon>Mollusca</taxon>
        <taxon>Bivalvia</taxon>
        <taxon>Autobranchia</taxon>
        <taxon>Pteriomorphia</taxon>
        <taxon>Pterioida</taxon>
        <taxon>Pterioidea</taxon>
        <taxon>Pteriidae</taxon>
        <taxon>Pinctada</taxon>
    </lineage>
</organism>
<evidence type="ECO:0000256" key="1">
    <source>
        <dbReference type="SAM" id="MobiDB-lite"/>
    </source>
</evidence>